<dbReference type="InterPro" id="IPR000375">
    <property type="entry name" value="Dynamin_stalk"/>
</dbReference>
<dbReference type="SUPFAM" id="SSF52540">
    <property type="entry name" value="P-loop containing nucleoside triphosphate hydrolases"/>
    <property type="match status" value="1"/>
</dbReference>
<dbReference type="RefSeq" id="XP_007787538.1">
    <property type="nucleotide sequence ID" value="XM_007789348.1"/>
</dbReference>
<dbReference type="Pfam" id="PF00350">
    <property type="entry name" value="Dynamin_N"/>
    <property type="match status" value="1"/>
</dbReference>
<evidence type="ECO:0000259" key="3">
    <source>
        <dbReference type="PROSITE" id="PS51388"/>
    </source>
</evidence>
<gene>
    <name evidence="5" type="ORF">EPUS_07794</name>
</gene>
<evidence type="ECO:0000313" key="6">
    <source>
        <dbReference type="Proteomes" id="UP000019373"/>
    </source>
</evidence>
<evidence type="ECO:0000259" key="4">
    <source>
        <dbReference type="PROSITE" id="PS51718"/>
    </source>
</evidence>
<dbReference type="GO" id="GO:0006897">
    <property type="term" value="P:endocytosis"/>
    <property type="evidence" value="ECO:0007669"/>
    <property type="project" value="TreeGrafter"/>
</dbReference>
<dbReference type="PROSITE" id="PS51388">
    <property type="entry name" value="GED"/>
    <property type="match status" value="1"/>
</dbReference>
<dbReference type="Proteomes" id="UP000019373">
    <property type="component" value="Unassembled WGS sequence"/>
</dbReference>
<dbReference type="GO" id="GO:0016020">
    <property type="term" value="C:membrane"/>
    <property type="evidence" value="ECO:0007669"/>
    <property type="project" value="TreeGrafter"/>
</dbReference>
<dbReference type="InterPro" id="IPR027417">
    <property type="entry name" value="P-loop_NTPase"/>
</dbReference>
<dbReference type="GO" id="GO:0005525">
    <property type="term" value="F:GTP binding"/>
    <property type="evidence" value="ECO:0007669"/>
    <property type="project" value="InterPro"/>
</dbReference>
<organism evidence="5 6">
    <name type="scientific">Endocarpon pusillum (strain Z07020 / HMAS-L-300199)</name>
    <name type="common">Lichen-forming fungus</name>
    <dbReference type="NCBI Taxonomy" id="1263415"/>
    <lineage>
        <taxon>Eukaryota</taxon>
        <taxon>Fungi</taxon>
        <taxon>Dikarya</taxon>
        <taxon>Ascomycota</taxon>
        <taxon>Pezizomycotina</taxon>
        <taxon>Eurotiomycetes</taxon>
        <taxon>Chaetothyriomycetidae</taxon>
        <taxon>Verrucariales</taxon>
        <taxon>Verrucariaceae</taxon>
        <taxon>Endocarpon</taxon>
    </lineage>
</organism>
<evidence type="ECO:0000256" key="2">
    <source>
        <dbReference type="ARBA" id="ARBA00023134"/>
    </source>
</evidence>
<dbReference type="GO" id="GO:0005874">
    <property type="term" value="C:microtubule"/>
    <property type="evidence" value="ECO:0007669"/>
    <property type="project" value="TreeGrafter"/>
</dbReference>
<keyword evidence="6" id="KW-1185">Reference proteome</keyword>
<dbReference type="CDD" id="cd08771">
    <property type="entry name" value="DLP_1"/>
    <property type="match status" value="1"/>
</dbReference>
<feature type="domain" description="GED" evidence="3">
    <location>
        <begin position="612"/>
        <end position="703"/>
    </location>
</feature>
<dbReference type="SMART" id="SM00053">
    <property type="entry name" value="DYNc"/>
    <property type="match status" value="1"/>
</dbReference>
<dbReference type="InterPro" id="IPR001401">
    <property type="entry name" value="Dynamin_GTPase"/>
</dbReference>
<keyword evidence="2" id="KW-0342">GTP-binding</keyword>
<dbReference type="InterPro" id="IPR030381">
    <property type="entry name" value="G_DYNAMIN_dom"/>
</dbReference>
<dbReference type="PANTHER" id="PTHR11566:SF149">
    <property type="entry name" value="GTPASE, PUTATIVE (AFU_ORTHOLOGUE AFUA_6G11890)-RELATED"/>
    <property type="match status" value="1"/>
</dbReference>
<dbReference type="InterPro" id="IPR022812">
    <property type="entry name" value="Dynamin"/>
</dbReference>
<dbReference type="HOGENOM" id="CLU_008964_7_3_1"/>
<reference evidence="6" key="1">
    <citation type="journal article" date="2014" name="BMC Genomics">
        <title>Genome characteristics reveal the impact of lichenization on lichen-forming fungus Endocarpon pusillum Hedwig (Verrucariales, Ascomycota).</title>
        <authorList>
            <person name="Wang Y.-Y."/>
            <person name="Liu B."/>
            <person name="Zhang X.-Y."/>
            <person name="Zhou Q.-M."/>
            <person name="Zhang T."/>
            <person name="Li H."/>
            <person name="Yu Y.-F."/>
            <person name="Zhang X.-L."/>
            <person name="Hao X.-Y."/>
            <person name="Wang M."/>
            <person name="Wang L."/>
            <person name="Wei J.-C."/>
        </authorList>
    </citation>
    <scope>NUCLEOTIDE SEQUENCE [LARGE SCALE GENOMIC DNA]</scope>
    <source>
        <strain evidence="6">Z07020 / HMAS-L-300199</strain>
    </source>
</reference>
<sequence length="718" mass="80195">MGDQSAAETPLISLQSKGHGDLLNIIDSLRSQGISRYIDLPQLIVCGDQSSGKSSVLEAVSGIRFPTKDNLCTRFATELILRRGPDSNASVTIVPGPDRTDSEKTKLLKFQHEIVELDQFEHLVNDAKEVMGLDGDAKAFSNDILRVEVSGPNQPHLTLVDLPGLFQAGNKAQSDNDAQVVKDLVLSYMKKARSIILAVVSAKNDFANQIVTKYARELDPQGLRTLGIITKPDTLHAGSDSERSFVDLAENKDVNFRLGWHVLKNRDYDTRDSSAEERDQAERDFFSKGIWTTLPPTHVGITSLKPRLSSLLKDQILMELPNLIRDVEGGVKECQSILERLGGARATLKDQRLHLLQISQSFSSLAKAAVGGVYVDQFFGSAMTKDGYNKRLRAVAKAILTEFSDTMRTKGHAKYILDDNETQPFQSPPLSPPRIRRSDYIQEVLGLMKRSSGYELPGTYNPLIIGDLFFEQASPWGSHVNAFMSRLIEAARTTVNMILDHIADDETIGGLMRQIINPEMDALKKATEQKAAEVLAPHQRGHPNTYNHYFIENVQKAKERHWQKFLEERLCSHFGLADIDETYHSPDTGIQLRPLLTSMTSRTEVDMDRFACSEAIDCMLAYYKVAQKTIVDVFSELAIEQCLLQKLPEMFTPEVVFALEPDEIESIAAESEESRVERSRATEKLKVLESTLKVLHSLDRHKITVQGKDEAGLSSDED</sequence>
<dbReference type="GO" id="GO:0016559">
    <property type="term" value="P:peroxisome fission"/>
    <property type="evidence" value="ECO:0007669"/>
    <property type="project" value="TreeGrafter"/>
</dbReference>
<evidence type="ECO:0000313" key="5">
    <source>
        <dbReference type="EMBL" id="ERF75105.1"/>
    </source>
</evidence>
<dbReference type="EMBL" id="KE720819">
    <property type="protein sequence ID" value="ERF75105.1"/>
    <property type="molecule type" value="Genomic_DNA"/>
</dbReference>
<dbReference type="InterPro" id="IPR020850">
    <property type="entry name" value="GED_dom"/>
</dbReference>
<proteinExistence type="predicted"/>
<dbReference type="OrthoDB" id="415706at2759"/>
<name>U1HWG8_ENDPU</name>
<dbReference type="Pfam" id="PF01031">
    <property type="entry name" value="Dynamin_M"/>
    <property type="match status" value="1"/>
</dbReference>
<accession>U1HWG8</accession>
<dbReference type="FunFam" id="3.40.50.300:FF:001425">
    <property type="entry name" value="Dynamin GTPase, putative"/>
    <property type="match status" value="1"/>
</dbReference>
<dbReference type="GO" id="GO:0003924">
    <property type="term" value="F:GTPase activity"/>
    <property type="evidence" value="ECO:0007669"/>
    <property type="project" value="InterPro"/>
</dbReference>
<dbReference type="AlphaFoldDB" id="U1HWG8"/>
<keyword evidence="1" id="KW-0547">Nucleotide-binding</keyword>
<dbReference type="PANTHER" id="PTHR11566">
    <property type="entry name" value="DYNAMIN"/>
    <property type="match status" value="1"/>
</dbReference>
<dbReference type="GeneID" id="19242674"/>
<dbReference type="PRINTS" id="PR00195">
    <property type="entry name" value="DYNAMIN"/>
</dbReference>
<evidence type="ECO:0008006" key="7">
    <source>
        <dbReference type="Google" id="ProtNLM"/>
    </source>
</evidence>
<dbReference type="GO" id="GO:0008017">
    <property type="term" value="F:microtubule binding"/>
    <property type="evidence" value="ECO:0007669"/>
    <property type="project" value="TreeGrafter"/>
</dbReference>
<dbReference type="GO" id="GO:0000266">
    <property type="term" value="P:mitochondrial fission"/>
    <property type="evidence" value="ECO:0007669"/>
    <property type="project" value="TreeGrafter"/>
</dbReference>
<evidence type="ECO:0000256" key="1">
    <source>
        <dbReference type="ARBA" id="ARBA00022741"/>
    </source>
</evidence>
<feature type="domain" description="Dynamin-type G" evidence="4">
    <location>
        <begin position="37"/>
        <end position="321"/>
    </location>
</feature>
<dbReference type="GO" id="GO:0005739">
    <property type="term" value="C:mitochondrion"/>
    <property type="evidence" value="ECO:0007669"/>
    <property type="project" value="TreeGrafter"/>
</dbReference>
<dbReference type="PROSITE" id="PS51718">
    <property type="entry name" value="G_DYNAMIN_2"/>
    <property type="match status" value="1"/>
</dbReference>
<protein>
    <recommendedName>
        <fullName evidence="7">GED domain-containing protein</fullName>
    </recommendedName>
</protein>
<dbReference type="OMA" id="LCGPTQP"/>
<dbReference type="GO" id="GO:0048312">
    <property type="term" value="P:intracellular distribution of mitochondria"/>
    <property type="evidence" value="ECO:0007669"/>
    <property type="project" value="TreeGrafter"/>
</dbReference>
<dbReference type="eggNOG" id="KOG0446">
    <property type="taxonomic scope" value="Eukaryota"/>
</dbReference>
<dbReference type="Gene3D" id="3.40.50.300">
    <property type="entry name" value="P-loop containing nucleotide triphosphate hydrolases"/>
    <property type="match status" value="1"/>
</dbReference>
<dbReference type="InterPro" id="IPR045063">
    <property type="entry name" value="Dynamin_N"/>
</dbReference>